<proteinExistence type="predicted"/>
<dbReference type="EMBL" id="AANC01000001">
    <property type="protein sequence ID" value="EAQ51281.1"/>
    <property type="molecule type" value="Genomic_DNA"/>
</dbReference>
<dbReference type="InterPro" id="IPR011081">
    <property type="entry name" value="Big_4"/>
</dbReference>
<dbReference type="GO" id="GO:0005975">
    <property type="term" value="P:carbohydrate metabolic process"/>
    <property type="evidence" value="ECO:0007669"/>
    <property type="project" value="InterPro"/>
</dbReference>
<dbReference type="SUPFAM" id="SSF49899">
    <property type="entry name" value="Concanavalin A-like lectins/glucanases"/>
    <property type="match status" value="1"/>
</dbReference>
<sequence>MKRLQLTYLFSLLFFVLGISNSTAQSGDQMLDGIGETGLIARYIFDENTKDWSRNNLHASTNAEEVNFVVNAQFEQALQLTGETYLSLPQTTLNTIESLSISAWVQLNTNEKGQELFDFSSSSNTHFSAETVGDETIKIGLKQGPKSISVSIPDVAPNQWQHLVIVLDFTTQNLETYLNGRLIAKQPTAALDLNSFFDTESNKLTIGKNVNGLLHDFRIYRIPLRQNQIETIYNNALGKEEAVVNERHEPEDNLQVFDKDVPQLYNQYLSNVADVTVETVVGQLPRLPRFVDATYKLPVNTSQVRVIWPAPKDNSSVLQPGQYEITGSISGTSFKPKATVLVKAVQPSKTPVRKLTSFALNEVNLNNTSLGDHSKFIENRNKFIDTLAQTNPDSFLYMFRNAFGQEQPEGATPLGVWDTQETKLRGHATGHYLTAIAQAYASTGYDKALQKNFEDKMNYMVNTLYDLSQLSGKPKTEGGAYVEDPSSVPPGPGSTAYTSDLSEDGIRTDYWNWGKGFISAYPPDQFIMLEHGAKYGGQETQVWAPYYTLHKILAGLIDVYEVSGNPKALQVAEGMAAWVHTRLSKLPTETLITMWNTYIAGELGGINESLAHLHRITGKSEYLETAKLFDNIKVFYGDAEHTHGLAKNVDTYRGLHANQHIPQIMGALELYRNSNSPEYYHIADNFWYKTKNDYMYSIGGVAGARNPANAECFVAQPATLYENGLSAGGQNETCGTYNMLKLTRGLFFYNQQPELMDYYEQALYNQILASVAENSPANTYHIPLRPGSRKQFSNADMSGFTCCNGTAIESSTKLQNSIYFKSVDNKALYVNLFVPSTLTWKEQDVVITQETSFPREDHTKLTVNGKGKFELNLRIPGWATAGVELKINGKTQKIAIEAGSYLSLDRKWKNGDTIELKMPFTFHLDPIMDQENIASLFYGPVLLAAQEDAPRTDFRKITLNAEDLGKTITGDPKALEFTIDGTTFKPFFETYERHSVYLDVSLKN</sequence>
<dbReference type="PANTHER" id="PTHR31151">
    <property type="entry name" value="PROLINE-TRNA LIGASE (DUF1680)"/>
    <property type="match status" value="1"/>
</dbReference>
<evidence type="ECO:0000313" key="6">
    <source>
        <dbReference type="EMBL" id="EAQ51281.1"/>
    </source>
</evidence>
<dbReference type="Pfam" id="PF07944">
    <property type="entry name" value="Beta-AFase-like_GH127_cat"/>
    <property type="match status" value="1"/>
</dbReference>
<keyword evidence="7" id="KW-1185">Reference proteome</keyword>
<dbReference type="Proteomes" id="UP000001601">
    <property type="component" value="Unassembled WGS sequence"/>
</dbReference>
<dbReference type="OrthoDB" id="9757939at2"/>
<dbReference type="InterPro" id="IPR008928">
    <property type="entry name" value="6-hairpin_glycosidase_sf"/>
</dbReference>
<feature type="signal peptide" evidence="2">
    <location>
        <begin position="1"/>
        <end position="24"/>
    </location>
</feature>
<dbReference type="InterPro" id="IPR012878">
    <property type="entry name" value="Beta-AFase-like_GH127_cat"/>
</dbReference>
<feature type="domain" description="Non-reducing end beta-L-arabinofuranosidase-like GH127 catalytic" evidence="4">
    <location>
        <begin position="374"/>
        <end position="815"/>
    </location>
</feature>
<accession>A3XHG5</accession>
<comment type="caution">
    <text evidence="6">The sequence shown here is derived from an EMBL/GenBank/DDBJ whole genome shotgun (WGS) entry which is preliminary data.</text>
</comment>
<dbReference type="RefSeq" id="WP_009781760.1">
    <property type="nucleotide sequence ID" value="NZ_CH672395.1"/>
</dbReference>
<feature type="region of interest" description="Disordered" evidence="1">
    <location>
        <begin position="475"/>
        <end position="499"/>
    </location>
</feature>
<feature type="domain" description="Non-reducing end beta-L-arabinofuranosidase-like GH127 middle" evidence="5">
    <location>
        <begin position="828"/>
        <end position="919"/>
    </location>
</feature>
<dbReference type="InterPro" id="IPR049046">
    <property type="entry name" value="Beta-AFase-like_GH127_middle"/>
</dbReference>
<dbReference type="STRING" id="398720.MED217_17100"/>
<feature type="domain" description="Bacterial Ig-like" evidence="3">
    <location>
        <begin position="273"/>
        <end position="331"/>
    </location>
</feature>
<dbReference type="AlphaFoldDB" id="A3XHG5"/>
<dbReference type="Pfam" id="PF07532">
    <property type="entry name" value="Big_4"/>
    <property type="match status" value="1"/>
</dbReference>
<dbReference type="SUPFAM" id="SSF48208">
    <property type="entry name" value="Six-hairpin glycosidases"/>
    <property type="match status" value="1"/>
</dbReference>
<dbReference type="InterPro" id="IPR013320">
    <property type="entry name" value="ConA-like_dom_sf"/>
</dbReference>
<evidence type="ECO:0000259" key="4">
    <source>
        <dbReference type="Pfam" id="PF07944"/>
    </source>
</evidence>
<dbReference type="eggNOG" id="COG3533">
    <property type="taxonomic scope" value="Bacteria"/>
</dbReference>
<dbReference type="Pfam" id="PF13385">
    <property type="entry name" value="Laminin_G_3"/>
    <property type="match status" value="1"/>
</dbReference>
<gene>
    <name evidence="6" type="ORF">MED217_17100</name>
</gene>
<name>A3XHG5_LEEBM</name>
<dbReference type="Gene3D" id="2.60.120.200">
    <property type="match status" value="1"/>
</dbReference>
<reference evidence="6 7" key="1">
    <citation type="journal article" date="2007" name="Nature">
        <title>Light stimulates growth of proteorhodopsin-containing marine Flavobacteria.</title>
        <authorList>
            <person name="Gomez-Consarnau L."/>
            <person name="Gonzalez J.M."/>
            <person name="Coll-Llado M."/>
            <person name="Gourdon P."/>
            <person name="Pascher T."/>
            <person name="Neutze R."/>
            <person name="Pedros-Alio C."/>
            <person name="Pinhassi J."/>
        </authorList>
    </citation>
    <scope>NUCLEOTIDE SEQUENCE [LARGE SCALE GENOMIC DNA]</scope>
    <source>
        <strain evidence="6 7">MED217</strain>
    </source>
</reference>
<dbReference type="PANTHER" id="PTHR31151:SF0">
    <property type="entry name" value="PROLINE-TRNA LIGASE (DUF1680)"/>
    <property type="match status" value="1"/>
</dbReference>
<dbReference type="Pfam" id="PF20736">
    <property type="entry name" value="Glyco_hydro127M"/>
    <property type="match status" value="1"/>
</dbReference>
<evidence type="ECO:0000259" key="5">
    <source>
        <dbReference type="Pfam" id="PF20736"/>
    </source>
</evidence>
<organism evidence="6 7">
    <name type="scientific">Leeuwenhoekiella blandensis (strain CECT 7118 / CCUG 51940 / KCTC 22103 / MED217)</name>
    <name type="common">Flavobacterium sp. (strain MED217)</name>
    <dbReference type="NCBI Taxonomy" id="398720"/>
    <lineage>
        <taxon>Bacteria</taxon>
        <taxon>Pseudomonadati</taxon>
        <taxon>Bacteroidota</taxon>
        <taxon>Flavobacteriia</taxon>
        <taxon>Flavobacteriales</taxon>
        <taxon>Flavobacteriaceae</taxon>
        <taxon>Leeuwenhoekiella</taxon>
    </lineage>
</organism>
<evidence type="ECO:0000256" key="2">
    <source>
        <dbReference type="SAM" id="SignalP"/>
    </source>
</evidence>
<protein>
    <submittedName>
        <fullName evidence="6">Putative secreted protein</fullName>
    </submittedName>
</protein>
<dbReference type="HOGENOM" id="CLU_008033_2_0_10"/>
<feature type="chain" id="PRO_5002663558" evidence="2">
    <location>
        <begin position="25"/>
        <end position="1004"/>
    </location>
</feature>
<evidence type="ECO:0000256" key="1">
    <source>
        <dbReference type="SAM" id="MobiDB-lite"/>
    </source>
</evidence>
<evidence type="ECO:0000259" key="3">
    <source>
        <dbReference type="Pfam" id="PF07532"/>
    </source>
</evidence>
<evidence type="ECO:0000313" key="7">
    <source>
        <dbReference type="Proteomes" id="UP000001601"/>
    </source>
</evidence>
<dbReference type="GO" id="GO:0004553">
    <property type="term" value="F:hydrolase activity, hydrolyzing O-glycosyl compounds"/>
    <property type="evidence" value="ECO:0007669"/>
    <property type="project" value="UniProtKB-ARBA"/>
</dbReference>
<keyword evidence="2" id="KW-0732">Signal</keyword>